<organism evidence="4 5">
    <name type="scientific">Jutongia huaianensis</name>
    <dbReference type="NCBI Taxonomy" id="2763668"/>
    <lineage>
        <taxon>Bacteria</taxon>
        <taxon>Bacillati</taxon>
        <taxon>Bacillota</taxon>
        <taxon>Clostridia</taxon>
        <taxon>Lachnospirales</taxon>
        <taxon>Lachnospiraceae</taxon>
        <taxon>Jutongia</taxon>
    </lineage>
</organism>
<reference evidence="4 5" key="1">
    <citation type="submission" date="2020-08" db="EMBL/GenBank/DDBJ databases">
        <title>Genome public.</title>
        <authorList>
            <person name="Liu C."/>
            <person name="Sun Q."/>
        </authorList>
    </citation>
    <scope>NUCLEOTIDE SEQUENCE [LARGE SCALE GENOMIC DNA]</scope>
    <source>
        <strain evidence="4 5">NSJ-37</strain>
    </source>
</reference>
<dbReference type="Pfam" id="PF14478">
    <property type="entry name" value="DUF4430"/>
    <property type="match status" value="1"/>
</dbReference>
<evidence type="ECO:0000256" key="1">
    <source>
        <dbReference type="SAM" id="MobiDB-lite"/>
    </source>
</evidence>
<sequence>MSKKKWMSSLLAAALAFTTVFSTGSAVKADGNNTSADKITVFVAAEGKDAAGNEVNTGKLPVQVEEGSTADVALKEALSSRNISCDIVESSWGPYLNGIGSITAPKDYTKGYWSFCVNGDYSQYGIGQTVLKDNDKISFIFAYGNYATATGAAIFADDPAKNPDSAAATKLLTNAKAQQDVLADAIYQQMFGDGTVYGIEQPNALYAAFSLIRAGYKADDYFNKMYKKAASQLQELKDKGTVTDNGEEKDFDTLVGGYSEFAYAKIVLFVTAMGKDAKDIRGFNLIEAMAKKSNYANTVADMLDATMLLAFDSGNYQLPTGDDYITRAQLVKNVTGQVGTAIAKVATASTWSTVDDVAMPLQALYPYISGEDNAATAKAVAKGTHFMESLQNQKGAYAAWGSDNNAWSLAQVMTAMGQLRINPCDESDGSDFIKEGKTVLDAASAFVNVDEKTVDESLMGYQPEQLLRGLNAVIRVMENAASIYDLSDVTANPDPSEEPSASPDPSGEPDPGQTPSVTPSQTPSVSPAASTQTPSVSPSAPAATTPAAPTQTPAVSPSAPAKTTTPAVKKVKKVTAAKTKVTVKKGKKTTIKWNVTTAKNASIKKLVKVTVNKKTVKVVKTSVQKKKATVTQVTTTVKGIKKGSAVVTLKADGKKSKVKVIVK</sequence>
<accession>A0ABR7N4B5</accession>
<evidence type="ECO:0000259" key="3">
    <source>
        <dbReference type="Pfam" id="PF14478"/>
    </source>
</evidence>
<feature type="region of interest" description="Disordered" evidence="1">
    <location>
        <begin position="488"/>
        <end position="567"/>
    </location>
</feature>
<keyword evidence="2" id="KW-0732">Signal</keyword>
<evidence type="ECO:0000313" key="4">
    <source>
        <dbReference type="EMBL" id="MBC8563210.1"/>
    </source>
</evidence>
<name>A0ABR7N4B5_9FIRM</name>
<protein>
    <submittedName>
        <fullName evidence="4">DUF4430 domain-containing protein</fullName>
    </submittedName>
</protein>
<dbReference type="EMBL" id="JACRSX010000017">
    <property type="protein sequence ID" value="MBC8563210.1"/>
    <property type="molecule type" value="Genomic_DNA"/>
</dbReference>
<dbReference type="InterPro" id="IPR027954">
    <property type="entry name" value="Transcobalamin-like_C"/>
</dbReference>
<comment type="caution">
    <text evidence="4">The sequence shown here is derived from an EMBL/GenBank/DDBJ whole genome shotgun (WGS) entry which is preliminary data.</text>
</comment>
<dbReference type="Proteomes" id="UP000606193">
    <property type="component" value="Unassembled WGS sequence"/>
</dbReference>
<keyword evidence="5" id="KW-1185">Reference proteome</keyword>
<evidence type="ECO:0000313" key="5">
    <source>
        <dbReference type="Proteomes" id="UP000606193"/>
    </source>
</evidence>
<feature type="compositionally biased region" description="Low complexity" evidence="1">
    <location>
        <begin position="498"/>
        <end position="567"/>
    </location>
</feature>
<dbReference type="RefSeq" id="WP_249298338.1">
    <property type="nucleotide sequence ID" value="NZ_JACRSX010000017.1"/>
</dbReference>
<dbReference type="Gene3D" id="2.170.130.30">
    <property type="match status" value="1"/>
</dbReference>
<feature type="chain" id="PRO_5046657416" evidence="2">
    <location>
        <begin position="29"/>
        <end position="663"/>
    </location>
</feature>
<feature type="domain" description="Transcobalamin-like C-terminal" evidence="3">
    <location>
        <begin position="67"/>
        <end position="139"/>
    </location>
</feature>
<gene>
    <name evidence="4" type="ORF">H8704_11315</name>
</gene>
<proteinExistence type="predicted"/>
<feature type="signal peptide" evidence="2">
    <location>
        <begin position="1"/>
        <end position="28"/>
    </location>
</feature>
<evidence type="ECO:0000256" key="2">
    <source>
        <dbReference type="SAM" id="SignalP"/>
    </source>
</evidence>